<name>A0ABW8M2T3_9ACTN</name>
<evidence type="ECO:0000313" key="2">
    <source>
        <dbReference type="Proteomes" id="UP001620295"/>
    </source>
</evidence>
<gene>
    <name evidence="1" type="ORF">ACI2L5_47600</name>
</gene>
<evidence type="ECO:0000313" key="1">
    <source>
        <dbReference type="EMBL" id="MFK4272496.1"/>
    </source>
</evidence>
<protein>
    <submittedName>
        <fullName evidence="1">Uncharacterized protein</fullName>
    </submittedName>
</protein>
<dbReference type="RefSeq" id="WP_404748798.1">
    <property type="nucleotide sequence ID" value="NZ_JBJDQH010000027.1"/>
</dbReference>
<reference evidence="1 2" key="1">
    <citation type="submission" date="2024-11" db="EMBL/GenBank/DDBJ databases">
        <title>The Natural Products Discovery Center: Release of the First 8490 Sequenced Strains for Exploring Actinobacteria Biosynthetic Diversity.</title>
        <authorList>
            <person name="Kalkreuter E."/>
            <person name="Kautsar S.A."/>
            <person name="Yang D."/>
            <person name="Bader C.D."/>
            <person name="Teijaro C.N."/>
            <person name="Fluegel L."/>
            <person name="Davis C.M."/>
            <person name="Simpson J.R."/>
            <person name="Lauterbach L."/>
            <person name="Steele A.D."/>
            <person name="Gui C."/>
            <person name="Meng S."/>
            <person name="Li G."/>
            <person name="Viehrig K."/>
            <person name="Ye F."/>
            <person name="Su P."/>
            <person name="Kiefer A.F."/>
            <person name="Nichols A."/>
            <person name="Cepeda A.J."/>
            <person name="Yan W."/>
            <person name="Fan B."/>
            <person name="Jiang Y."/>
            <person name="Adhikari A."/>
            <person name="Zheng C.-J."/>
            <person name="Schuster L."/>
            <person name="Cowan T.M."/>
            <person name="Smanski M.J."/>
            <person name="Chevrette M.G."/>
            <person name="De Carvalho L.P.S."/>
            <person name="Shen B."/>
        </authorList>
    </citation>
    <scope>NUCLEOTIDE SEQUENCE [LARGE SCALE GENOMIC DNA]</scope>
    <source>
        <strain evidence="1 2">NPDC020863</strain>
    </source>
</reference>
<dbReference type="Proteomes" id="UP001620295">
    <property type="component" value="Unassembled WGS sequence"/>
</dbReference>
<organism evidence="1 2">
    <name type="scientific">Streptomyces milbemycinicus</name>
    <dbReference type="NCBI Taxonomy" id="476552"/>
    <lineage>
        <taxon>Bacteria</taxon>
        <taxon>Bacillati</taxon>
        <taxon>Actinomycetota</taxon>
        <taxon>Actinomycetes</taxon>
        <taxon>Kitasatosporales</taxon>
        <taxon>Streptomycetaceae</taxon>
        <taxon>Streptomyces</taxon>
    </lineage>
</organism>
<comment type="caution">
    <text evidence="1">The sequence shown here is derived from an EMBL/GenBank/DDBJ whole genome shotgun (WGS) entry which is preliminary data.</text>
</comment>
<accession>A0ABW8M2T3</accession>
<sequence>MEDVMGVPEPLLGGQQVDMFVYFDDELLVGVELDAVQDAFPWYGGTVVDGPALERWRDFVEMFHGADLEFDYCPHHPDEGPYDETDLAQYVEALTRLDGLEDDVDQDDPWLVPWKAADPARLESYLRFLDHRRWRVVNRSGEIVVGVPLPPSIDLRTRRFSFRP</sequence>
<keyword evidence="2" id="KW-1185">Reference proteome</keyword>
<dbReference type="EMBL" id="JBJDQH010000027">
    <property type="protein sequence ID" value="MFK4272496.1"/>
    <property type="molecule type" value="Genomic_DNA"/>
</dbReference>
<proteinExistence type="predicted"/>